<protein>
    <submittedName>
        <fullName evidence="2">Tail fiber domain-containing protein</fullName>
    </submittedName>
</protein>
<reference evidence="2" key="2">
    <citation type="journal article" date="2021" name="Microbiome">
        <title>Successional dynamics and alternative stable states in a saline activated sludge microbial community over 9 years.</title>
        <authorList>
            <person name="Wang Y."/>
            <person name="Ye J."/>
            <person name="Ju F."/>
            <person name="Liu L."/>
            <person name="Boyd J.A."/>
            <person name="Deng Y."/>
            <person name="Parks D.H."/>
            <person name="Jiang X."/>
            <person name="Yin X."/>
            <person name="Woodcroft B.J."/>
            <person name="Tyson G.W."/>
            <person name="Hugenholtz P."/>
            <person name="Polz M.F."/>
            <person name="Zhang T."/>
        </authorList>
    </citation>
    <scope>NUCLEOTIDE SEQUENCE</scope>
    <source>
        <strain evidence="2">HKST-UBA13</strain>
    </source>
</reference>
<dbReference type="InterPro" id="IPR030392">
    <property type="entry name" value="S74_ICA"/>
</dbReference>
<comment type="caution">
    <text evidence="2">The sequence shown here is derived from an EMBL/GenBank/DDBJ whole genome shotgun (WGS) entry which is preliminary data.</text>
</comment>
<name>A0A955L237_9BACT</name>
<evidence type="ECO:0000313" key="2">
    <source>
        <dbReference type="EMBL" id="MCA9381485.1"/>
    </source>
</evidence>
<evidence type="ECO:0000313" key="3">
    <source>
        <dbReference type="Proteomes" id="UP000775877"/>
    </source>
</evidence>
<evidence type="ECO:0000259" key="1">
    <source>
        <dbReference type="PROSITE" id="PS51688"/>
    </source>
</evidence>
<reference evidence="2" key="1">
    <citation type="submission" date="2020-04" db="EMBL/GenBank/DDBJ databases">
        <authorList>
            <person name="Zhang T."/>
        </authorList>
    </citation>
    <scope>NUCLEOTIDE SEQUENCE</scope>
    <source>
        <strain evidence="2">HKST-UBA13</strain>
    </source>
</reference>
<dbReference type="PROSITE" id="PS51688">
    <property type="entry name" value="ICA"/>
    <property type="match status" value="1"/>
</dbReference>
<dbReference type="EMBL" id="JAGQLJ010000112">
    <property type="protein sequence ID" value="MCA9381485.1"/>
    <property type="molecule type" value="Genomic_DNA"/>
</dbReference>
<feature type="domain" description="Peptidase S74" evidence="1">
    <location>
        <begin position="297"/>
        <end position="387"/>
    </location>
</feature>
<dbReference type="Pfam" id="PF13884">
    <property type="entry name" value="Peptidase_S74"/>
    <property type="match status" value="1"/>
</dbReference>
<dbReference type="Proteomes" id="UP000775877">
    <property type="component" value="Unassembled WGS sequence"/>
</dbReference>
<gene>
    <name evidence="2" type="ORF">KC678_04425</name>
</gene>
<feature type="non-terminal residue" evidence="2">
    <location>
        <position position="1"/>
    </location>
</feature>
<sequence length="506" mass="54444">DGAVSMQGDFAIGTTTPAFKLDVRQNTASTHIGNFYSSTDNYGLTIGRRSAASTGVATHIAANDATGYGIIQAYNYDSVGGGAVPLSIQASGGDVGIGTSVPGHKLDVTDRMRVRSGAGGTAGIWFSDSSAANRAFFGLSDDDATPVAGIYNAGWRLNVDSAGHVGVGTTAPDEYLHVEQDQPTFKITSTNALSTSSGTEKIANIDFEGQNNNVYRVSGRIAFRQDGTWSTSTDTISPTAFEVYLQDSSASDNFSIPVLKIDRNEIVTAPGIYNNLMFASVRDVQVDSSGNLGFISSSIRYKENVVNMENIDWLYNLRPVNYNYKVDSAKQKQYGLIAEEVDQINPYFVSYNKEGLPETVNYSFFISPIIQALIDQKNEIDTVKTDIENIKLQLISTSGTSNGTTPLEYSDYLEVISLKVTGLVAFGADTVGTEAIPAGETEVSVNFSESYSTPPIVTGTGASDLILTEQINFIITDITETEFIIKLNNAATEDIEINWHAFEKAI</sequence>
<organism evidence="2 3">
    <name type="scientific">Candidatus Dojkabacteria bacterium</name>
    <dbReference type="NCBI Taxonomy" id="2099670"/>
    <lineage>
        <taxon>Bacteria</taxon>
        <taxon>Candidatus Dojkabacteria</taxon>
    </lineage>
</organism>
<dbReference type="AlphaFoldDB" id="A0A955L237"/>
<proteinExistence type="predicted"/>
<accession>A0A955L237</accession>